<dbReference type="PANTHER" id="PTHR48207:SF4">
    <property type="entry name" value="BLL6097 PROTEIN"/>
    <property type="match status" value="1"/>
</dbReference>
<evidence type="ECO:0000256" key="1">
    <source>
        <dbReference type="ARBA" id="ARBA00022679"/>
    </source>
</evidence>
<evidence type="ECO:0008006" key="3">
    <source>
        <dbReference type="Google" id="ProtNLM"/>
    </source>
</evidence>
<evidence type="ECO:0000313" key="2">
    <source>
        <dbReference type="EMBL" id="SVA16640.1"/>
    </source>
</evidence>
<protein>
    <recommendedName>
        <fullName evidence="3">CoA transferase</fullName>
    </recommendedName>
</protein>
<keyword evidence="1" id="KW-0808">Transferase</keyword>
<organism evidence="2">
    <name type="scientific">marine metagenome</name>
    <dbReference type="NCBI Taxonomy" id="408172"/>
    <lineage>
        <taxon>unclassified sequences</taxon>
        <taxon>metagenomes</taxon>
        <taxon>ecological metagenomes</taxon>
    </lineage>
</organism>
<dbReference type="SUPFAM" id="SSF89796">
    <property type="entry name" value="CoA-transferase family III (CaiB/BaiF)"/>
    <property type="match status" value="1"/>
</dbReference>
<dbReference type="Gene3D" id="3.30.1540.10">
    <property type="entry name" value="formyl-coa transferase, domain 3"/>
    <property type="match status" value="1"/>
</dbReference>
<sequence length="391" mass="43596">MNFEYFEDDLPLNGIKIVETAQGVSGPYAAKLLGSLGAEVIKVELPEGDWSRKTPPFLAESNHTESSALYLYNNTGKKSVVIDWRNSEGLHQLKKLIESADVFIEDWDMSARIKWNLNSEIFLEDKPQLIELCITPFGLSGPYSSYKSTPLIQLALGGILNLIGNPGQEPLMLPGHQPDYLTGINGSNSIQMALWDRDFFGESGKFLELTMLETLANLHQAPLDMDGGIRQRSGHRQSPLSSNGFPPGVCTVSAKDGYMTFGGGSAAIWEQLCLMLGRLDLLEDDSFSNVFENPESGLMVDQIMESWMAEKTREEVFKEASSIWMLPVSPVKKIDEILKDKQYTSRHAFQKVTHPVAGEASYPSPTFTVKGERIEVLRPPMLGEHTKEYVW</sequence>
<accession>A0A381TKP2</accession>
<gene>
    <name evidence="2" type="ORF">METZ01_LOCUS69494</name>
</gene>
<dbReference type="InterPro" id="IPR050483">
    <property type="entry name" value="CoA-transferase_III_domain"/>
</dbReference>
<dbReference type="GO" id="GO:0008410">
    <property type="term" value="F:CoA-transferase activity"/>
    <property type="evidence" value="ECO:0007669"/>
    <property type="project" value="TreeGrafter"/>
</dbReference>
<dbReference type="InterPro" id="IPR044855">
    <property type="entry name" value="CoA-Trfase_III_dom3_sf"/>
</dbReference>
<dbReference type="InterPro" id="IPR023606">
    <property type="entry name" value="CoA-Trfase_III_dom_1_sf"/>
</dbReference>
<name>A0A381TKP2_9ZZZZ</name>
<dbReference type="EMBL" id="UINC01004756">
    <property type="protein sequence ID" value="SVA16640.1"/>
    <property type="molecule type" value="Genomic_DNA"/>
</dbReference>
<dbReference type="Pfam" id="PF02515">
    <property type="entry name" value="CoA_transf_3"/>
    <property type="match status" value="1"/>
</dbReference>
<reference evidence="2" key="1">
    <citation type="submission" date="2018-05" db="EMBL/GenBank/DDBJ databases">
        <authorList>
            <person name="Lanie J.A."/>
            <person name="Ng W.-L."/>
            <person name="Kazmierczak K.M."/>
            <person name="Andrzejewski T.M."/>
            <person name="Davidsen T.M."/>
            <person name="Wayne K.J."/>
            <person name="Tettelin H."/>
            <person name="Glass J.I."/>
            <person name="Rusch D."/>
            <person name="Podicherti R."/>
            <person name="Tsui H.-C.T."/>
            <person name="Winkler M.E."/>
        </authorList>
    </citation>
    <scope>NUCLEOTIDE SEQUENCE</scope>
</reference>
<dbReference type="AlphaFoldDB" id="A0A381TKP2"/>
<dbReference type="PANTHER" id="PTHR48207">
    <property type="entry name" value="SUCCINATE--HYDROXYMETHYLGLUTARATE COA-TRANSFERASE"/>
    <property type="match status" value="1"/>
</dbReference>
<dbReference type="Gene3D" id="3.40.50.10540">
    <property type="entry name" value="Crotonobetainyl-coa:carnitine coa-transferase, domain 1"/>
    <property type="match status" value="1"/>
</dbReference>
<proteinExistence type="predicted"/>
<dbReference type="InterPro" id="IPR003673">
    <property type="entry name" value="CoA-Trfase_fam_III"/>
</dbReference>